<evidence type="ECO:0000313" key="1">
    <source>
        <dbReference type="EMBL" id="KKN51506.1"/>
    </source>
</evidence>
<gene>
    <name evidence="1" type="ORF">LCGC14_0621980</name>
</gene>
<proteinExistence type="predicted"/>
<comment type="caution">
    <text evidence="1">The sequence shown here is derived from an EMBL/GenBank/DDBJ whole genome shotgun (WGS) entry which is preliminary data.</text>
</comment>
<name>A0A0F9TQW8_9ZZZZ</name>
<organism evidence="1">
    <name type="scientific">marine sediment metagenome</name>
    <dbReference type="NCBI Taxonomy" id="412755"/>
    <lineage>
        <taxon>unclassified sequences</taxon>
        <taxon>metagenomes</taxon>
        <taxon>ecological metagenomes</taxon>
    </lineage>
</organism>
<accession>A0A0F9TQW8</accession>
<sequence>MIVDVYAERKKKQVMRETFGHLAPKEGRTYKGYMIWAYGRWGDIILLEAAFENLNDSPWLFEAMQEHVGEHLNGEGIYKWEGHFSKIEEGSYCFGGKIKRLDFKDIFQVKQGT</sequence>
<reference evidence="1" key="1">
    <citation type="journal article" date="2015" name="Nature">
        <title>Complex archaea that bridge the gap between prokaryotes and eukaryotes.</title>
        <authorList>
            <person name="Spang A."/>
            <person name="Saw J.H."/>
            <person name="Jorgensen S.L."/>
            <person name="Zaremba-Niedzwiedzka K."/>
            <person name="Martijn J."/>
            <person name="Lind A.E."/>
            <person name="van Eijk R."/>
            <person name="Schleper C."/>
            <person name="Guy L."/>
            <person name="Ettema T.J."/>
        </authorList>
    </citation>
    <scope>NUCLEOTIDE SEQUENCE</scope>
</reference>
<dbReference type="EMBL" id="LAZR01001061">
    <property type="protein sequence ID" value="KKN51506.1"/>
    <property type="molecule type" value="Genomic_DNA"/>
</dbReference>
<protein>
    <submittedName>
        <fullName evidence="1">Uncharacterized protein</fullName>
    </submittedName>
</protein>
<dbReference type="AlphaFoldDB" id="A0A0F9TQW8"/>